<comment type="caution">
    <text evidence="1">The sequence shown here is derived from an EMBL/GenBank/DDBJ whole genome shotgun (WGS) entry which is preliminary data.</text>
</comment>
<dbReference type="SUPFAM" id="SSF56672">
    <property type="entry name" value="DNA/RNA polymerases"/>
    <property type="match status" value="1"/>
</dbReference>
<evidence type="ECO:0000313" key="2">
    <source>
        <dbReference type="Proteomes" id="UP000663879"/>
    </source>
</evidence>
<dbReference type="AlphaFoldDB" id="A0A814H549"/>
<gene>
    <name evidence="1" type="ORF">OXX778_LOCUS16607</name>
</gene>
<dbReference type="Proteomes" id="UP000663879">
    <property type="component" value="Unassembled WGS sequence"/>
</dbReference>
<organism evidence="1 2">
    <name type="scientific">Brachionus calyciflorus</name>
    <dbReference type="NCBI Taxonomy" id="104777"/>
    <lineage>
        <taxon>Eukaryota</taxon>
        <taxon>Metazoa</taxon>
        <taxon>Spiralia</taxon>
        <taxon>Gnathifera</taxon>
        <taxon>Rotifera</taxon>
        <taxon>Eurotatoria</taxon>
        <taxon>Monogononta</taxon>
        <taxon>Pseudotrocha</taxon>
        <taxon>Ploima</taxon>
        <taxon>Brachionidae</taxon>
        <taxon>Brachionus</taxon>
    </lineage>
</organism>
<dbReference type="InterPro" id="IPR043502">
    <property type="entry name" value="DNA/RNA_pol_sf"/>
</dbReference>
<proteinExistence type="predicted"/>
<name>A0A814H549_9BILA</name>
<protein>
    <recommendedName>
        <fullName evidence="3">Reverse transcriptase domain-containing protein</fullName>
    </recommendedName>
</protein>
<evidence type="ECO:0000313" key="1">
    <source>
        <dbReference type="EMBL" id="CAF1005022.1"/>
    </source>
</evidence>
<accession>A0A814H549</accession>
<evidence type="ECO:0008006" key="3">
    <source>
        <dbReference type="Google" id="ProtNLM"/>
    </source>
</evidence>
<sequence length="204" mass="23981">MINEQTNTNIDINTAKIEIMKLFNDKIVKNHEDSEIEREIMHEFDKNYKERIFDYKVDIDELKMIINKLENNKSYGYAKVTNEMFKFGSHGKLLNLIALIFETIINHNVMPKNFNIGIVKLLVKDVKKDNSDINNLRPLTISDTLTNIFEKLLLKEILKKYKFKSKQFGFKSDSSCMHAVQTLKEIARYNKRKKKRLFIGAIDA</sequence>
<keyword evidence="2" id="KW-1185">Reference proteome</keyword>
<dbReference type="EMBL" id="CAJNOC010003975">
    <property type="protein sequence ID" value="CAF1005022.1"/>
    <property type="molecule type" value="Genomic_DNA"/>
</dbReference>
<feature type="non-terminal residue" evidence="1">
    <location>
        <position position="204"/>
    </location>
</feature>
<dbReference type="PANTHER" id="PTHR19446">
    <property type="entry name" value="REVERSE TRANSCRIPTASES"/>
    <property type="match status" value="1"/>
</dbReference>
<reference evidence="1" key="1">
    <citation type="submission" date="2021-02" db="EMBL/GenBank/DDBJ databases">
        <authorList>
            <person name="Nowell W R."/>
        </authorList>
    </citation>
    <scope>NUCLEOTIDE SEQUENCE</scope>
    <source>
        <strain evidence="1">Ploen Becks lab</strain>
    </source>
</reference>